<sequence>MYFRFHPDPTKSREEQPWIGIMRVKAANVPQLMKEGFSVAEGDVLYEQGYIAESEYATSPLWMYYYSWSRHIFLRDRQQEPARWAAHLIVRTRGVLPDLGEFRFLALTHRNVASCWAVNNEDKLIYQFERGKGGVNAIYGDLPLEGLWPWPR</sequence>
<accession>A0ABR1Q566</accession>
<reference evidence="1 2" key="1">
    <citation type="submission" date="2023-01" db="EMBL/GenBank/DDBJ databases">
        <title>Analysis of 21 Apiospora genomes using comparative genomics revels a genus with tremendous synthesis potential of carbohydrate active enzymes and secondary metabolites.</title>
        <authorList>
            <person name="Sorensen T."/>
        </authorList>
    </citation>
    <scope>NUCLEOTIDE SEQUENCE [LARGE SCALE GENOMIC DNA]</scope>
    <source>
        <strain evidence="1 2">CBS 24483</strain>
    </source>
</reference>
<name>A0ABR1Q566_9PEZI</name>
<comment type="caution">
    <text evidence="1">The sequence shown here is derived from an EMBL/GenBank/DDBJ whole genome shotgun (WGS) entry which is preliminary data.</text>
</comment>
<dbReference type="Proteomes" id="UP001391051">
    <property type="component" value="Unassembled WGS sequence"/>
</dbReference>
<protein>
    <submittedName>
        <fullName evidence="1">Uncharacterized protein</fullName>
    </submittedName>
</protein>
<dbReference type="RefSeq" id="XP_066697208.1">
    <property type="nucleotide sequence ID" value="XM_066844810.1"/>
</dbReference>
<gene>
    <name evidence="1" type="ORF">PG986_008588</name>
</gene>
<evidence type="ECO:0000313" key="2">
    <source>
        <dbReference type="Proteomes" id="UP001391051"/>
    </source>
</evidence>
<keyword evidence="2" id="KW-1185">Reference proteome</keyword>
<proteinExistence type="predicted"/>
<organism evidence="1 2">
    <name type="scientific">Apiospora aurea</name>
    <dbReference type="NCBI Taxonomy" id="335848"/>
    <lineage>
        <taxon>Eukaryota</taxon>
        <taxon>Fungi</taxon>
        <taxon>Dikarya</taxon>
        <taxon>Ascomycota</taxon>
        <taxon>Pezizomycotina</taxon>
        <taxon>Sordariomycetes</taxon>
        <taxon>Xylariomycetidae</taxon>
        <taxon>Amphisphaeriales</taxon>
        <taxon>Apiosporaceae</taxon>
        <taxon>Apiospora</taxon>
    </lineage>
</organism>
<evidence type="ECO:0000313" key="1">
    <source>
        <dbReference type="EMBL" id="KAK7947702.1"/>
    </source>
</evidence>
<dbReference type="EMBL" id="JAQQWE010000006">
    <property type="protein sequence ID" value="KAK7947702.1"/>
    <property type="molecule type" value="Genomic_DNA"/>
</dbReference>
<dbReference type="GeneID" id="92077872"/>